<proteinExistence type="predicted"/>
<accession>A0A1E7EQJ6</accession>
<keyword evidence="2" id="KW-1185">Reference proteome</keyword>
<dbReference type="AlphaFoldDB" id="A0A1E7EQJ6"/>
<dbReference type="InParanoid" id="A0A1E7EQJ6"/>
<dbReference type="EMBL" id="KV784382">
    <property type="protein sequence ID" value="OEU08149.1"/>
    <property type="molecule type" value="Genomic_DNA"/>
</dbReference>
<gene>
    <name evidence="1" type="ORF">FRACYDRAFT_271856</name>
</gene>
<evidence type="ECO:0000313" key="2">
    <source>
        <dbReference type="Proteomes" id="UP000095751"/>
    </source>
</evidence>
<sequence length="77" mass="8829">MVQTTTHRYAMYVQRESLFLHIASSIMNPTNYDYTEISQRTRDLFAEMVSKRNVVNIIIVIIDNSSISSSISGRSNL</sequence>
<organism evidence="1 2">
    <name type="scientific">Fragilariopsis cylindrus CCMP1102</name>
    <dbReference type="NCBI Taxonomy" id="635003"/>
    <lineage>
        <taxon>Eukaryota</taxon>
        <taxon>Sar</taxon>
        <taxon>Stramenopiles</taxon>
        <taxon>Ochrophyta</taxon>
        <taxon>Bacillariophyta</taxon>
        <taxon>Bacillariophyceae</taxon>
        <taxon>Bacillariophycidae</taxon>
        <taxon>Bacillariales</taxon>
        <taxon>Bacillariaceae</taxon>
        <taxon>Fragilariopsis</taxon>
    </lineage>
</organism>
<protein>
    <submittedName>
        <fullName evidence="1">Uncharacterized protein</fullName>
    </submittedName>
</protein>
<dbReference type="KEGG" id="fcy:FRACYDRAFT_271856"/>
<evidence type="ECO:0000313" key="1">
    <source>
        <dbReference type="EMBL" id="OEU08149.1"/>
    </source>
</evidence>
<dbReference type="Proteomes" id="UP000095751">
    <property type="component" value="Unassembled WGS sequence"/>
</dbReference>
<name>A0A1E7EQJ6_9STRA</name>
<reference evidence="1 2" key="1">
    <citation type="submission" date="2016-09" db="EMBL/GenBank/DDBJ databases">
        <title>Extensive genetic diversity and differential bi-allelic expression allows diatom success in the polar Southern Ocean.</title>
        <authorList>
            <consortium name="DOE Joint Genome Institute"/>
            <person name="Mock T."/>
            <person name="Otillar R.P."/>
            <person name="Strauss J."/>
            <person name="Dupont C."/>
            <person name="Frickenhaus S."/>
            <person name="Maumus F."/>
            <person name="Mcmullan M."/>
            <person name="Sanges R."/>
            <person name="Schmutz J."/>
            <person name="Toseland A."/>
            <person name="Valas R."/>
            <person name="Veluchamy A."/>
            <person name="Ward B.J."/>
            <person name="Allen A."/>
            <person name="Barry K."/>
            <person name="Falciatore A."/>
            <person name="Ferrante M."/>
            <person name="Fortunato A.E."/>
            <person name="Gloeckner G."/>
            <person name="Gruber A."/>
            <person name="Hipkin R."/>
            <person name="Janech M."/>
            <person name="Kroth P."/>
            <person name="Leese F."/>
            <person name="Lindquist E."/>
            <person name="Lyon B.R."/>
            <person name="Martin J."/>
            <person name="Mayer C."/>
            <person name="Parker M."/>
            <person name="Quesneville H."/>
            <person name="Raymond J."/>
            <person name="Uhlig C."/>
            <person name="Valentin K.U."/>
            <person name="Worden A.Z."/>
            <person name="Armbrust E.V."/>
            <person name="Bowler C."/>
            <person name="Green B."/>
            <person name="Moulton V."/>
            <person name="Van Oosterhout C."/>
            <person name="Grigoriev I."/>
        </authorList>
    </citation>
    <scope>NUCLEOTIDE SEQUENCE [LARGE SCALE GENOMIC DNA]</scope>
    <source>
        <strain evidence="1 2">CCMP1102</strain>
    </source>
</reference>